<accession>A0A8C6RKI3</accession>
<dbReference type="InterPro" id="IPR031491">
    <property type="entry name" value="FANCA_interact"/>
</dbReference>
<evidence type="ECO:0000259" key="2">
    <source>
        <dbReference type="PROSITE" id="PS51906"/>
    </source>
</evidence>
<organism evidence="3 4">
    <name type="scientific">Nannospalax galili</name>
    <name type="common">Northern Israeli blind subterranean mole rat</name>
    <name type="synonym">Spalax galili</name>
    <dbReference type="NCBI Taxonomy" id="1026970"/>
    <lineage>
        <taxon>Eukaryota</taxon>
        <taxon>Metazoa</taxon>
        <taxon>Chordata</taxon>
        <taxon>Craniata</taxon>
        <taxon>Vertebrata</taxon>
        <taxon>Euteleostomi</taxon>
        <taxon>Mammalia</taxon>
        <taxon>Eutheria</taxon>
        <taxon>Euarchontoglires</taxon>
        <taxon>Glires</taxon>
        <taxon>Rodentia</taxon>
        <taxon>Myomorpha</taxon>
        <taxon>Muroidea</taxon>
        <taxon>Spalacidae</taxon>
        <taxon>Spalacinae</taxon>
        <taxon>Nannospalax</taxon>
    </lineage>
</organism>
<keyword evidence="4" id="KW-1185">Reference proteome</keyword>
<feature type="region of interest" description="Disordered" evidence="1">
    <location>
        <begin position="103"/>
        <end position="130"/>
    </location>
</feature>
<dbReference type="PANTHER" id="PTHR37862:SF1">
    <property type="entry name" value="FANCONI ANEMIA CORE COMPLEX-ASSOCIATED PROTEIN 20"/>
    <property type="match status" value="1"/>
</dbReference>
<evidence type="ECO:0000313" key="3">
    <source>
        <dbReference type="Ensembl" id="ENSNGAP00000019447.1"/>
    </source>
</evidence>
<dbReference type="PANTHER" id="PTHR37862">
    <property type="entry name" value="FANCONI ANEMIA CORE COMPLEX-ASSOCIATED PROTEIN 20"/>
    <property type="match status" value="1"/>
</dbReference>
<reference evidence="3" key="1">
    <citation type="submission" date="2025-08" db="UniProtKB">
        <authorList>
            <consortium name="Ensembl"/>
        </authorList>
    </citation>
    <scope>IDENTIFICATION</scope>
</reference>
<dbReference type="PROSITE" id="PS51906">
    <property type="entry name" value="ZF_UBZ2"/>
    <property type="match status" value="1"/>
</dbReference>
<name>A0A8C6RKI3_NANGA</name>
<gene>
    <name evidence="3" type="primary">Faap20</name>
</gene>
<dbReference type="Pfam" id="PF15751">
    <property type="entry name" value="FANCA_interact"/>
    <property type="match status" value="1"/>
</dbReference>
<dbReference type="GeneTree" id="ENSGT00390000010531"/>
<dbReference type="GO" id="GO:0043240">
    <property type="term" value="C:Fanconi anaemia nuclear complex"/>
    <property type="evidence" value="ECO:0007669"/>
    <property type="project" value="TreeGrafter"/>
</dbReference>
<dbReference type="InterPro" id="IPR031490">
    <property type="entry name" value="UBZ2_FAAP20"/>
</dbReference>
<dbReference type="Ensembl" id="ENSNGAT00000025109.1">
    <property type="protein sequence ID" value="ENSNGAP00000019447.1"/>
    <property type="gene ID" value="ENSNGAG00000019261.1"/>
</dbReference>
<dbReference type="GO" id="GO:0043130">
    <property type="term" value="F:ubiquitin binding"/>
    <property type="evidence" value="ECO:0007669"/>
    <property type="project" value="InterPro"/>
</dbReference>
<dbReference type="GO" id="GO:0006974">
    <property type="term" value="P:DNA damage response"/>
    <property type="evidence" value="ECO:0007669"/>
    <property type="project" value="TreeGrafter"/>
</dbReference>
<dbReference type="Proteomes" id="UP000694381">
    <property type="component" value="Unassembled WGS sequence"/>
</dbReference>
<dbReference type="GO" id="GO:0070530">
    <property type="term" value="F:K63-linked polyubiquitin modification-dependent protein binding"/>
    <property type="evidence" value="ECO:0007669"/>
    <property type="project" value="TreeGrafter"/>
</dbReference>
<dbReference type="InterPro" id="IPR052689">
    <property type="entry name" value="FA_core_complex_assoc"/>
</dbReference>
<sequence>IPLLTPPMLPRPPSHRPWFLLEGRQSEPWAVLLQSTVNSDLILDSQPLPPLPAFPSQKPLPGPEPTVPPEVFTVGSKAFSWTPFPPALDVSCSSYQPFQGAGGPLELPTASLKEHSTPDPHGTPSTQECLSVQSPPVLQSCPMCQKEFAPTLAQLDVDSHLAQCLTESTKDVVW</sequence>
<feature type="domain" description="UBZ2-type" evidence="2">
    <location>
        <begin position="138"/>
        <end position="174"/>
    </location>
</feature>
<reference evidence="3" key="2">
    <citation type="submission" date="2025-09" db="UniProtKB">
        <authorList>
            <consortium name="Ensembl"/>
        </authorList>
    </citation>
    <scope>IDENTIFICATION</scope>
</reference>
<dbReference type="AlphaFoldDB" id="A0A8C6RKI3"/>
<evidence type="ECO:0000313" key="4">
    <source>
        <dbReference type="Proteomes" id="UP000694381"/>
    </source>
</evidence>
<dbReference type="Pfam" id="PF15750">
    <property type="entry name" value="UBZ_FAAP20"/>
    <property type="match status" value="1"/>
</dbReference>
<evidence type="ECO:0000256" key="1">
    <source>
        <dbReference type="SAM" id="MobiDB-lite"/>
    </source>
</evidence>
<protein>
    <submittedName>
        <fullName evidence="3">Fanconi anemia core complex associated protein 20</fullName>
    </submittedName>
</protein>
<proteinExistence type="predicted"/>